<dbReference type="Proteomes" id="UP000467841">
    <property type="component" value="Unassembled WGS sequence"/>
</dbReference>
<accession>A0A6D2KVK3</accession>
<evidence type="ECO:0000256" key="1">
    <source>
        <dbReference type="SAM" id="MobiDB-lite"/>
    </source>
</evidence>
<dbReference type="EMBL" id="CACVBM020001682">
    <property type="protein sequence ID" value="CAA7057251.1"/>
    <property type="molecule type" value="Genomic_DNA"/>
</dbReference>
<comment type="caution">
    <text evidence="2">The sequence shown here is derived from an EMBL/GenBank/DDBJ whole genome shotgun (WGS) entry which is preliminary data.</text>
</comment>
<proteinExistence type="predicted"/>
<reference evidence="2" key="1">
    <citation type="submission" date="2020-01" db="EMBL/GenBank/DDBJ databases">
        <authorList>
            <person name="Mishra B."/>
        </authorList>
    </citation>
    <scope>NUCLEOTIDE SEQUENCE [LARGE SCALE GENOMIC DNA]</scope>
</reference>
<evidence type="ECO:0000313" key="2">
    <source>
        <dbReference type="EMBL" id="CAA7057251.1"/>
    </source>
</evidence>
<keyword evidence="3" id="KW-1185">Reference proteome</keyword>
<evidence type="ECO:0000313" key="3">
    <source>
        <dbReference type="Proteomes" id="UP000467841"/>
    </source>
</evidence>
<feature type="region of interest" description="Disordered" evidence="1">
    <location>
        <begin position="84"/>
        <end position="127"/>
    </location>
</feature>
<protein>
    <submittedName>
        <fullName evidence="2">Uncharacterized protein</fullName>
    </submittedName>
</protein>
<name>A0A6D2KVK3_9BRAS</name>
<organism evidence="2 3">
    <name type="scientific">Microthlaspi erraticum</name>
    <dbReference type="NCBI Taxonomy" id="1685480"/>
    <lineage>
        <taxon>Eukaryota</taxon>
        <taxon>Viridiplantae</taxon>
        <taxon>Streptophyta</taxon>
        <taxon>Embryophyta</taxon>
        <taxon>Tracheophyta</taxon>
        <taxon>Spermatophyta</taxon>
        <taxon>Magnoliopsida</taxon>
        <taxon>eudicotyledons</taxon>
        <taxon>Gunneridae</taxon>
        <taxon>Pentapetalae</taxon>
        <taxon>rosids</taxon>
        <taxon>malvids</taxon>
        <taxon>Brassicales</taxon>
        <taxon>Brassicaceae</taxon>
        <taxon>Coluteocarpeae</taxon>
        <taxon>Microthlaspi</taxon>
    </lineage>
</organism>
<sequence length="127" mass="13759">MSGESTLEVETPLWTKRVMELDAEVRATAISDFPLRKFELPQLPEDSVLMEINKVTFVPRNLDHFGTNVAMVNTILGCQVPTQVGQGAGDGEEQEVADEVMKDAGGKDGEIEKNGGAPVANEGRTEE</sequence>
<feature type="compositionally biased region" description="Basic and acidic residues" evidence="1">
    <location>
        <begin position="99"/>
        <end position="113"/>
    </location>
</feature>
<gene>
    <name evidence="2" type="ORF">MERR_LOCUS44487</name>
</gene>
<dbReference type="AlphaFoldDB" id="A0A6D2KVK3"/>